<feature type="transmembrane region" description="Helical" evidence="7">
    <location>
        <begin position="232"/>
        <end position="251"/>
    </location>
</feature>
<keyword evidence="4 7" id="KW-0812">Transmembrane</keyword>
<keyword evidence="3" id="KW-1003">Cell membrane</keyword>
<feature type="domain" description="ABC transmembrane type-1" evidence="8">
    <location>
        <begin position="49"/>
        <end position="251"/>
    </location>
</feature>
<dbReference type="OrthoDB" id="9810086at2"/>
<comment type="subcellular location">
    <subcellularLocation>
        <location evidence="1 7">Cell membrane</location>
        <topology evidence="1 7">Multi-pass membrane protein</topology>
    </subcellularLocation>
</comment>
<feature type="transmembrane region" description="Helical" evidence="7">
    <location>
        <begin position="156"/>
        <end position="179"/>
    </location>
</feature>
<dbReference type="PROSITE" id="PS50928">
    <property type="entry name" value="ABC_TM1"/>
    <property type="match status" value="1"/>
</dbReference>
<evidence type="ECO:0000256" key="3">
    <source>
        <dbReference type="ARBA" id="ARBA00022475"/>
    </source>
</evidence>
<evidence type="ECO:0000256" key="2">
    <source>
        <dbReference type="ARBA" id="ARBA00022448"/>
    </source>
</evidence>
<comment type="similarity">
    <text evidence="7">Belongs to the binding-protein-dependent transport system permease family.</text>
</comment>
<feature type="transmembrane region" description="Helical" evidence="7">
    <location>
        <begin position="49"/>
        <end position="72"/>
    </location>
</feature>
<dbReference type="SUPFAM" id="SSF161098">
    <property type="entry name" value="MetI-like"/>
    <property type="match status" value="1"/>
</dbReference>
<dbReference type="Gene3D" id="1.10.3720.10">
    <property type="entry name" value="MetI-like"/>
    <property type="match status" value="1"/>
</dbReference>
<keyword evidence="2 7" id="KW-0813">Transport</keyword>
<dbReference type="PANTHER" id="PTHR43744:SF9">
    <property type="entry name" value="POLYGALACTURONAN_RHAMNOGALACTURONAN TRANSPORT SYSTEM PERMEASE PROTEIN YTCP"/>
    <property type="match status" value="1"/>
</dbReference>
<protein>
    <submittedName>
        <fullName evidence="9">ABC transporter permease</fullName>
    </submittedName>
</protein>
<dbReference type="InterPro" id="IPR035906">
    <property type="entry name" value="MetI-like_sf"/>
</dbReference>
<reference evidence="9 10" key="1">
    <citation type="submission" date="2018-05" db="EMBL/GenBank/DDBJ databases">
        <title>Paenibacillus flagellatus sp. nov., isolated from selenium mineral soil.</title>
        <authorList>
            <person name="Dai X."/>
        </authorList>
    </citation>
    <scope>NUCLEOTIDE SEQUENCE [LARGE SCALE GENOMIC DNA]</scope>
    <source>
        <strain evidence="9 10">DXL2</strain>
    </source>
</reference>
<organism evidence="9 10">
    <name type="scientific">Paenibacillus flagellatus</name>
    <dbReference type="NCBI Taxonomy" id="2211139"/>
    <lineage>
        <taxon>Bacteria</taxon>
        <taxon>Bacillati</taxon>
        <taxon>Bacillota</taxon>
        <taxon>Bacilli</taxon>
        <taxon>Bacillales</taxon>
        <taxon>Paenibacillaceae</taxon>
        <taxon>Paenibacillus</taxon>
    </lineage>
</organism>
<feature type="transmembrane region" description="Helical" evidence="7">
    <location>
        <begin position="84"/>
        <end position="105"/>
    </location>
</feature>
<sequence>MLFPFLYVIAVSFSSFTEYMQSEFMLIPKEWVLDAYKFIFASDSFLRSLWVTAYITLVGTLVNLAFTSTFAYVLSRPVFGQRTVLFLVLFTMMFSAGMIPTYLIVKETGLMNSTWALILPVAITPFNLIVMRQFFQSIPSELHEAANIDGSNDFQSFWRIILPLSKPSLAAFGLFYAVYHWNNYFSAILYVNDQRWWPVQVILRQIVVVNEAQTSLGNGQILLENAPPAETIQMAAIIVATLPILIVYPFLQKHFAKGVMLGSVKG</sequence>
<dbReference type="AlphaFoldDB" id="A0A2V5K0Q0"/>
<dbReference type="PANTHER" id="PTHR43744">
    <property type="entry name" value="ABC TRANSPORTER PERMEASE PROTEIN MG189-RELATED-RELATED"/>
    <property type="match status" value="1"/>
</dbReference>
<name>A0A2V5K0Q0_9BACL</name>
<dbReference type="InterPro" id="IPR000515">
    <property type="entry name" value="MetI-like"/>
</dbReference>
<keyword evidence="10" id="KW-1185">Reference proteome</keyword>
<gene>
    <name evidence="9" type="ORF">DLM86_20855</name>
</gene>
<comment type="caution">
    <text evidence="9">The sequence shown here is derived from an EMBL/GenBank/DDBJ whole genome shotgun (WGS) entry which is preliminary data.</text>
</comment>
<dbReference type="GO" id="GO:0055085">
    <property type="term" value="P:transmembrane transport"/>
    <property type="evidence" value="ECO:0007669"/>
    <property type="project" value="InterPro"/>
</dbReference>
<evidence type="ECO:0000259" key="8">
    <source>
        <dbReference type="PROSITE" id="PS50928"/>
    </source>
</evidence>
<proteinExistence type="inferred from homology"/>
<dbReference type="Proteomes" id="UP000247476">
    <property type="component" value="Unassembled WGS sequence"/>
</dbReference>
<accession>A0A2V5K0Q0</accession>
<dbReference type="GO" id="GO:0005886">
    <property type="term" value="C:plasma membrane"/>
    <property type="evidence" value="ECO:0007669"/>
    <property type="project" value="UniProtKB-SubCell"/>
</dbReference>
<evidence type="ECO:0000256" key="6">
    <source>
        <dbReference type="ARBA" id="ARBA00023136"/>
    </source>
</evidence>
<keyword evidence="6 7" id="KW-0472">Membrane</keyword>
<feature type="transmembrane region" description="Helical" evidence="7">
    <location>
        <begin position="117"/>
        <end position="135"/>
    </location>
</feature>
<evidence type="ECO:0000256" key="5">
    <source>
        <dbReference type="ARBA" id="ARBA00022989"/>
    </source>
</evidence>
<evidence type="ECO:0000256" key="1">
    <source>
        <dbReference type="ARBA" id="ARBA00004651"/>
    </source>
</evidence>
<dbReference type="EMBL" id="QJVJ01000009">
    <property type="protein sequence ID" value="PYI52718.1"/>
    <property type="molecule type" value="Genomic_DNA"/>
</dbReference>
<evidence type="ECO:0000313" key="10">
    <source>
        <dbReference type="Proteomes" id="UP000247476"/>
    </source>
</evidence>
<evidence type="ECO:0000256" key="4">
    <source>
        <dbReference type="ARBA" id="ARBA00022692"/>
    </source>
</evidence>
<dbReference type="CDD" id="cd06261">
    <property type="entry name" value="TM_PBP2"/>
    <property type="match status" value="1"/>
</dbReference>
<keyword evidence="5 7" id="KW-1133">Transmembrane helix</keyword>
<evidence type="ECO:0000313" key="9">
    <source>
        <dbReference type="EMBL" id="PYI52718.1"/>
    </source>
</evidence>
<evidence type="ECO:0000256" key="7">
    <source>
        <dbReference type="RuleBase" id="RU363032"/>
    </source>
</evidence>
<dbReference type="Pfam" id="PF00528">
    <property type="entry name" value="BPD_transp_1"/>
    <property type="match status" value="1"/>
</dbReference>